<comment type="caution">
    <text evidence="19">Lacks conserved residue(s) required for the propagation of feature annotation.</text>
</comment>
<dbReference type="InterPro" id="IPR017938">
    <property type="entry name" value="Riboflavin_synthase-like_b-brl"/>
</dbReference>
<dbReference type="InterPro" id="IPR001094">
    <property type="entry name" value="Flavdoxin-like"/>
</dbReference>
<feature type="transmembrane region" description="Helical" evidence="19">
    <location>
        <begin position="940"/>
        <end position="960"/>
    </location>
</feature>
<evidence type="ECO:0000256" key="8">
    <source>
        <dbReference type="ARBA" id="ARBA00022827"/>
    </source>
</evidence>
<evidence type="ECO:0000256" key="3">
    <source>
        <dbReference type="ARBA" id="ARBA00022630"/>
    </source>
</evidence>
<feature type="domain" description="Flavodoxin-like" evidence="22">
    <location>
        <begin position="65"/>
        <end position="215"/>
    </location>
</feature>
<dbReference type="EMBL" id="JABCKI010005728">
    <property type="protein sequence ID" value="KAG5639197.1"/>
    <property type="molecule type" value="Genomic_DNA"/>
</dbReference>
<dbReference type="SUPFAM" id="SSF63380">
    <property type="entry name" value="Riboflavin synthase domain-like"/>
    <property type="match status" value="1"/>
</dbReference>
<dbReference type="AlphaFoldDB" id="A0A9P7FV46"/>
<dbReference type="InterPro" id="IPR001709">
    <property type="entry name" value="Flavoprot_Pyr_Nucl_cyt_Rdtase"/>
</dbReference>
<accession>A0A9P7FV46</accession>
<evidence type="ECO:0000256" key="11">
    <source>
        <dbReference type="ARBA" id="ARBA00022989"/>
    </source>
</evidence>
<dbReference type="PRINTS" id="PR00369">
    <property type="entry name" value="FLAVODOXIN"/>
</dbReference>
<evidence type="ECO:0000256" key="5">
    <source>
        <dbReference type="ARBA" id="ARBA00022692"/>
    </source>
</evidence>
<keyword evidence="3 19" id="KW-0285">Flavoprotein</keyword>
<comment type="similarity">
    <text evidence="19">In the C-terminal section; belongs to the flavoprotein pyridine nucleotide cytochrome reductase family.</text>
</comment>
<dbReference type="GO" id="GO:0005789">
    <property type="term" value="C:endoplasmic reticulum membrane"/>
    <property type="evidence" value="ECO:0007669"/>
    <property type="project" value="UniProtKB-SubCell"/>
</dbReference>
<dbReference type="Proteomes" id="UP000717328">
    <property type="component" value="Unassembled WGS sequence"/>
</dbReference>
<dbReference type="Pfam" id="PF00258">
    <property type="entry name" value="Flavodoxin_1"/>
    <property type="match status" value="1"/>
</dbReference>
<evidence type="ECO:0000256" key="10">
    <source>
        <dbReference type="ARBA" id="ARBA00022955"/>
    </source>
</evidence>
<dbReference type="EC" id="1.6.2.4" evidence="19"/>
<feature type="binding site" evidence="19">
    <location>
        <position position="199"/>
    </location>
    <ligand>
        <name>FMN</name>
        <dbReference type="ChEBI" id="CHEBI:58210"/>
    </ligand>
</feature>
<feature type="domain" description="FAD-binding FR-type" evidence="23">
    <location>
        <begin position="268"/>
        <end position="532"/>
    </location>
</feature>
<keyword evidence="5 19" id="KW-0812">Transmembrane</keyword>
<dbReference type="Gene3D" id="3.40.50.360">
    <property type="match status" value="1"/>
</dbReference>
<dbReference type="GO" id="GO:0003958">
    <property type="term" value="F:NADPH-hemoprotein reductase activity"/>
    <property type="evidence" value="ECO:0007669"/>
    <property type="project" value="UniProtKB-UniRule"/>
</dbReference>
<keyword evidence="20" id="KW-0175">Coiled coil</keyword>
<name>A0A9P7FV46_9AGAR</name>
<evidence type="ECO:0000259" key="23">
    <source>
        <dbReference type="PROSITE" id="PS51384"/>
    </source>
</evidence>
<organism evidence="24 25">
    <name type="scientific">Sphagnurus paluster</name>
    <dbReference type="NCBI Taxonomy" id="117069"/>
    <lineage>
        <taxon>Eukaryota</taxon>
        <taxon>Fungi</taxon>
        <taxon>Dikarya</taxon>
        <taxon>Basidiomycota</taxon>
        <taxon>Agaricomycotina</taxon>
        <taxon>Agaricomycetes</taxon>
        <taxon>Agaricomycetidae</taxon>
        <taxon>Agaricales</taxon>
        <taxon>Tricholomatineae</taxon>
        <taxon>Lyophyllaceae</taxon>
        <taxon>Sphagnurus</taxon>
    </lineage>
</organism>
<dbReference type="CDD" id="cd06204">
    <property type="entry name" value="CYPOR"/>
    <property type="match status" value="1"/>
</dbReference>
<feature type="binding site" evidence="19">
    <location>
        <position position="288"/>
    </location>
    <ligand>
        <name>NADP(+)</name>
        <dbReference type="ChEBI" id="CHEBI:58349"/>
    </ligand>
</feature>
<gene>
    <name evidence="24" type="ORF">H0H81_005676</name>
</gene>
<reference evidence="24" key="1">
    <citation type="submission" date="2021-02" db="EMBL/GenBank/DDBJ databases">
        <authorList>
            <person name="Nieuwenhuis M."/>
            <person name="Van De Peppel L.J.J."/>
        </authorList>
    </citation>
    <scope>NUCLEOTIDE SEQUENCE</scope>
    <source>
        <strain evidence="24">D49</strain>
    </source>
</reference>
<evidence type="ECO:0000259" key="22">
    <source>
        <dbReference type="PROSITE" id="PS50902"/>
    </source>
</evidence>
<evidence type="ECO:0000256" key="6">
    <source>
        <dbReference type="ARBA" id="ARBA00022787"/>
    </source>
</evidence>
<dbReference type="InterPro" id="IPR023208">
    <property type="entry name" value="P450R"/>
</dbReference>
<keyword evidence="8 19" id="KW-0274">FAD</keyword>
<comment type="caution">
    <text evidence="24">The sequence shown here is derived from an EMBL/GenBank/DDBJ whole genome shotgun (WGS) entry which is preliminary data.</text>
</comment>
<proteinExistence type="inferred from homology"/>
<comment type="similarity">
    <text evidence="19">Belongs to the NADPH--cytochrome P450 reductase family.</text>
</comment>
<dbReference type="InterPro" id="IPR039261">
    <property type="entry name" value="FNR_nucleotide-bd"/>
</dbReference>
<feature type="region of interest" description="Disordered" evidence="21">
    <location>
        <begin position="723"/>
        <end position="756"/>
    </location>
</feature>
<dbReference type="GO" id="GO:0050660">
    <property type="term" value="F:flavin adenine dinucleotide binding"/>
    <property type="evidence" value="ECO:0007669"/>
    <property type="project" value="UniProtKB-UniRule"/>
</dbReference>
<evidence type="ECO:0000256" key="2">
    <source>
        <dbReference type="ARBA" id="ARBA00022516"/>
    </source>
</evidence>
<keyword evidence="11 19" id="KW-1133">Transmembrane helix</keyword>
<feature type="binding site" evidence="19">
    <location>
        <begin position="455"/>
        <end position="458"/>
    </location>
    <ligand>
        <name>FAD</name>
        <dbReference type="ChEBI" id="CHEBI:57692"/>
    </ligand>
</feature>
<keyword evidence="25" id="KW-1185">Reference proteome</keyword>
<evidence type="ECO:0000256" key="19">
    <source>
        <dbReference type="HAMAP-Rule" id="MF_03212"/>
    </source>
</evidence>
<dbReference type="GO" id="GO:0010181">
    <property type="term" value="F:FMN binding"/>
    <property type="evidence" value="ECO:0007669"/>
    <property type="project" value="UniProtKB-UniRule"/>
</dbReference>
<feature type="binding site" evidence="19">
    <location>
        <begin position="473"/>
        <end position="475"/>
    </location>
    <ligand>
        <name>FAD</name>
        <dbReference type="ChEBI" id="CHEBI:57692"/>
    </ligand>
</feature>
<dbReference type="Pfam" id="PF00667">
    <property type="entry name" value="FAD_binding_1"/>
    <property type="match status" value="1"/>
</dbReference>
<feature type="binding site" evidence="19">
    <location>
        <begin position="122"/>
        <end position="125"/>
    </location>
    <ligand>
        <name>FMN</name>
        <dbReference type="ChEBI" id="CHEBI:58210"/>
    </ligand>
</feature>
<feature type="binding site" evidence="19">
    <location>
        <begin position="71"/>
        <end position="76"/>
    </location>
    <ligand>
        <name>FMN</name>
        <dbReference type="ChEBI" id="CHEBI:58210"/>
    </ligand>
</feature>
<dbReference type="Pfam" id="PF00175">
    <property type="entry name" value="NAD_binding_1"/>
    <property type="match status" value="1"/>
</dbReference>
<dbReference type="GO" id="GO:0005886">
    <property type="term" value="C:plasma membrane"/>
    <property type="evidence" value="ECO:0007669"/>
    <property type="project" value="UniProtKB-SubCell"/>
</dbReference>
<dbReference type="FunFam" id="2.40.30.10:FF:000100">
    <property type="entry name" value="NADPH--cytochrome P450 reductase"/>
    <property type="match status" value="1"/>
</dbReference>
<comment type="subcellular location">
    <subcellularLocation>
        <location evidence="19">Endoplasmic reticulum membrane</location>
        <topology evidence="19">Single-pass membrane protein</topology>
        <orientation evidence="19">Cytoplasmic side</orientation>
    </subcellularLocation>
    <subcellularLocation>
        <location evidence="19">Mitochondrion outer membrane</location>
        <topology evidence="19">Single-pass membrane protein</topology>
        <orientation evidence="19">Cytoplasmic side</orientation>
    </subcellularLocation>
    <subcellularLocation>
        <location evidence="19">Cell membrane</location>
        <topology evidence="19">Single-pass membrane protein</topology>
        <orientation evidence="19">Cytoplasmic side</orientation>
    </subcellularLocation>
</comment>
<evidence type="ECO:0000256" key="16">
    <source>
        <dbReference type="ARBA" id="ARBA00023136"/>
    </source>
</evidence>
<dbReference type="GO" id="GO:0005829">
    <property type="term" value="C:cytosol"/>
    <property type="evidence" value="ECO:0007669"/>
    <property type="project" value="TreeGrafter"/>
</dbReference>
<evidence type="ECO:0000256" key="12">
    <source>
        <dbReference type="ARBA" id="ARBA00023002"/>
    </source>
</evidence>
<protein>
    <recommendedName>
        <fullName evidence="19">NADPH--cytochrome P450 reductase</fullName>
        <shortName evidence="19">CPR</shortName>
        <shortName evidence="19">P450R</shortName>
        <ecNumber evidence="19">1.6.2.4</ecNumber>
    </recommendedName>
</protein>
<dbReference type="Gene3D" id="3.40.50.80">
    <property type="entry name" value="Nucleotide-binding domain of ferredoxin-NADP reductase (FNR) module"/>
    <property type="match status" value="1"/>
</dbReference>
<evidence type="ECO:0000256" key="20">
    <source>
        <dbReference type="SAM" id="Coils"/>
    </source>
</evidence>
<keyword evidence="7 19" id="KW-0256">Endoplasmic reticulum</keyword>
<comment type="catalytic activity">
    <reaction evidence="19">
        <text>2 oxidized [cytochrome P450] + NADPH = 2 reduced [cytochrome P450] + NADP(+) + H(+)</text>
        <dbReference type="Rhea" id="RHEA:24040"/>
        <dbReference type="Rhea" id="RHEA-COMP:14627"/>
        <dbReference type="Rhea" id="RHEA-COMP:14628"/>
        <dbReference type="ChEBI" id="CHEBI:15378"/>
        <dbReference type="ChEBI" id="CHEBI:55376"/>
        <dbReference type="ChEBI" id="CHEBI:57783"/>
        <dbReference type="ChEBI" id="CHEBI:58349"/>
        <dbReference type="ChEBI" id="CHEBI:60344"/>
        <dbReference type="EC" id="1.6.2.4"/>
    </reaction>
</comment>
<comment type="cofactor">
    <cofactor evidence="19">
        <name>FMN</name>
        <dbReference type="ChEBI" id="CHEBI:58210"/>
    </cofactor>
    <text evidence="19">Binds 1 FMN per monomer.</text>
</comment>
<keyword evidence="17 19" id="KW-1207">Sterol metabolism</keyword>
<keyword evidence="13 19" id="KW-0756">Sterol biosynthesis</keyword>
<keyword evidence="9 19" id="KW-0521">NADP</keyword>
<feature type="binding site" evidence="19">
    <location>
        <begin position="634"/>
        <end position="635"/>
    </location>
    <ligand>
        <name>NADP(+)</name>
        <dbReference type="ChEBI" id="CHEBI:58349"/>
    </ligand>
</feature>
<feature type="binding site" evidence="19">
    <location>
        <begin position="164"/>
        <end position="173"/>
    </location>
    <ligand>
        <name>FMN</name>
        <dbReference type="ChEBI" id="CHEBI:58210"/>
    </ligand>
</feature>
<dbReference type="InterPro" id="IPR003097">
    <property type="entry name" value="CysJ-like_FAD-binding"/>
</dbReference>
<evidence type="ECO:0000256" key="9">
    <source>
        <dbReference type="ARBA" id="ARBA00022857"/>
    </source>
</evidence>
<dbReference type="PANTHER" id="PTHR19384:SF17">
    <property type="entry name" value="NADPH--CYTOCHROME P450 REDUCTASE"/>
    <property type="match status" value="1"/>
</dbReference>
<keyword evidence="18 19" id="KW-0753">Steroid metabolism</keyword>
<reference evidence="24" key="2">
    <citation type="submission" date="2021-10" db="EMBL/GenBank/DDBJ databases">
        <title>Phylogenomics reveals ancestral predisposition of the termite-cultivated fungus Termitomyces towards a domesticated lifestyle.</title>
        <authorList>
            <person name="Auxier B."/>
            <person name="Grum-Grzhimaylo A."/>
            <person name="Cardenas M.E."/>
            <person name="Lodge J.D."/>
            <person name="Laessoe T."/>
            <person name="Pedersen O."/>
            <person name="Smith M.E."/>
            <person name="Kuyper T.W."/>
            <person name="Franco-Molano E.A."/>
            <person name="Baroni T.J."/>
            <person name="Aanen D.K."/>
        </authorList>
    </citation>
    <scope>NUCLEOTIDE SEQUENCE</scope>
    <source>
        <strain evidence="24">D49</strain>
    </source>
</reference>
<keyword evidence="14 19" id="KW-0443">Lipid metabolism</keyword>
<feature type="binding site" evidence="19">
    <location>
        <position position="479"/>
    </location>
    <ligand>
        <name>FAD</name>
        <dbReference type="ChEBI" id="CHEBI:57692"/>
    </ligand>
</feature>
<dbReference type="Gene3D" id="2.40.30.10">
    <property type="entry name" value="Translation factors"/>
    <property type="match status" value="1"/>
</dbReference>
<evidence type="ECO:0000256" key="13">
    <source>
        <dbReference type="ARBA" id="ARBA00023011"/>
    </source>
</evidence>
<dbReference type="PROSITE" id="PS51384">
    <property type="entry name" value="FAD_FR"/>
    <property type="match status" value="1"/>
</dbReference>
<sequence length="1085" mass="120307">MSSTSSSDIAILALGVGLAAAYLFRDQLFAASKPKTTPVVAAKGQNGSGNPRDFVAKMKEGKKRLVIFYGSQTGTAEEYAIRLAKEAKSKFGLASLVCDPEEYDFENLDQLPEDCAAFFVMATYGEGEPTDNAVQLMQNLQDESFEFSGGERKLEGLKYVVFGLGNKTYEHYNSIGRAVDAELTKMGATRIGERGEGDDDKSMEEDYLEWKDGMWEAFAVAMGVEEGQGGDSPDFAVSELDSHPAEKVYLGELSARALTKTKGIHDAKNPYPAPITEARELFQDPTARNCVHIELNTEGSGITYQHGDHVGVWPSNPDVEVDRLLCALGLMDKKDNVIGIESLDPALAKVPFPVPTTYVTVLRHYIDISAVAGRQILGALSKFSPSPDAEAYLKNLNTNKEQYYKVVAEGCLKLGEVLQLAAGNDIKSHPTKDNTTAWSIPFDIIVSSIPRLQPRYYSISSSPKLYPNSIHVTVVVLKYQSIPNEHVNEKSVYGVASNFLLNLRYASNGESLSLVAAPTYQIEGPRGVYKQDNIYKSPIHVRRSTFRLPTNPKSPVIMIGPGTGVAPFRGFVQERVALARRSIEKNGPDALADWGRISLFYGCRRSTEDFLYKDEWPKYVEELKGKFTMHCAFSRENYKPDGSKIYVQDLIWEEREHIADAILNGKGYVYICGEAKNMSKQVEDVLMRVLGEAKGGSAAVEGAAELKLLKERSRLMLDVEPEAVEHTEAPSEALASNSSTPSPPNSSPCAAEQQRTDELKKRAAALVAQYELNRVKQRLREWTNTAAVTFRARADDFTARSKTTFSQLGSQLNKVTGYEVIEALKQDVVEQEARINNTRQAARQAKVAYEEAVAQRSNSQREVNDLLQRKSIWTDSDVGRFTTLVRQDHLYEQEETRAKNAVDETENAVEREFTELMRTILARYHEEQVWSDKIRSASTYGSLAALGLNMLVFVMAIVVVEPWKRKRLAQTFEKKIEELSRENEARLHASMRSIAAQLAEQERLILRFADIPQALLTAAPSQEAAVQVAEVVEGVVDDVPHDEVPHTEWTINIGEIEVKRSIVELAAVGTGAFIAGIVGCLLFGR</sequence>
<keyword evidence="16 19" id="KW-0472">Membrane</keyword>
<keyword evidence="12 19" id="KW-0560">Oxidoreductase</keyword>
<dbReference type="SUPFAM" id="SSF52343">
    <property type="entry name" value="Ferredoxin reductase-like, C-terminal NADP-linked domain"/>
    <property type="match status" value="1"/>
</dbReference>
<evidence type="ECO:0000256" key="7">
    <source>
        <dbReference type="ARBA" id="ARBA00022824"/>
    </source>
</evidence>
<dbReference type="GO" id="GO:0006696">
    <property type="term" value="P:ergosterol biosynthetic process"/>
    <property type="evidence" value="ECO:0007669"/>
    <property type="project" value="UniProtKB-UniRule"/>
</dbReference>
<evidence type="ECO:0000313" key="24">
    <source>
        <dbReference type="EMBL" id="KAG5639197.1"/>
    </source>
</evidence>
<dbReference type="PANTHER" id="PTHR19384">
    <property type="entry name" value="NITRIC OXIDE SYNTHASE-RELATED"/>
    <property type="match status" value="1"/>
</dbReference>
<dbReference type="InterPro" id="IPR001433">
    <property type="entry name" value="OxRdtase_FAD/NAD-bd"/>
</dbReference>
<dbReference type="FunFam" id="3.40.50.360:FF:000024">
    <property type="entry name" value="NADPH--cytochrome P450 reductase"/>
    <property type="match status" value="1"/>
</dbReference>
<dbReference type="OrthoDB" id="1856718at2759"/>
<keyword evidence="15 19" id="KW-0496">Mitochondrion</keyword>
<dbReference type="GO" id="GO:0050661">
    <property type="term" value="F:NADP binding"/>
    <property type="evidence" value="ECO:0007669"/>
    <property type="project" value="UniProtKB-UniRule"/>
</dbReference>
<dbReference type="FunFam" id="3.40.50.80:FF:000018">
    <property type="entry name" value="NADPH--cytochrome P450 reductase"/>
    <property type="match status" value="1"/>
</dbReference>
<dbReference type="InterPro" id="IPR029039">
    <property type="entry name" value="Flavoprotein-like_sf"/>
</dbReference>
<evidence type="ECO:0000256" key="18">
    <source>
        <dbReference type="ARBA" id="ARBA00023221"/>
    </source>
</evidence>
<dbReference type="Pfam" id="PF05546">
    <property type="entry name" value="She9_MDM33"/>
    <property type="match status" value="1"/>
</dbReference>
<feature type="binding site" evidence="19">
    <location>
        <begin position="494"/>
        <end position="497"/>
    </location>
    <ligand>
        <name>FAD</name>
        <dbReference type="ChEBI" id="CHEBI:57692"/>
    </ligand>
</feature>
<feature type="transmembrane region" description="Helical" evidence="19">
    <location>
        <begin position="1062"/>
        <end position="1084"/>
    </location>
</feature>
<dbReference type="SUPFAM" id="SSF52218">
    <property type="entry name" value="Flavoproteins"/>
    <property type="match status" value="1"/>
</dbReference>
<dbReference type="InterPro" id="IPR023173">
    <property type="entry name" value="NADPH_Cyt_P450_Rdtase_alpha"/>
</dbReference>
<comment type="function">
    <text evidence="19">This enzyme is required for electron transfer from NADP to cytochrome P450 in microsomes. It can also provide electron transfer to heme oxygenase and cytochrome B5. Involved in ergosterol biosynthesis.</text>
</comment>
<feature type="coiled-coil region" evidence="20">
    <location>
        <begin position="821"/>
        <end position="911"/>
    </location>
</feature>
<keyword evidence="1 19" id="KW-1003">Cell membrane</keyword>
<keyword evidence="4 19" id="KW-0288">FMN</keyword>
<dbReference type="GO" id="GO:0005741">
    <property type="term" value="C:mitochondrial outer membrane"/>
    <property type="evidence" value="ECO:0007669"/>
    <property type="project" value="UniProtKB-SubCell"/>
</dbReference>
<evidence type="ECO:0000256" key="1">
    <source>
        <dbReference type="ARBA" id="ARBA00022475"/>
    </source>
</evidence>
<evidence type="ECO:0000256" key="17">
    <source>
        <dbReference type="ARBA" id="ARBA00023166"/>
    </source>
</evidence>
<evidence type="ECO:0000313" key="25">
    <source>
        <dbReference type="Proteomes" id="UP000717328"/>
    </source>
</evidence>
<keyword evidence="10 19" id="KW-0752">Steroid biosynthesis</keyword>
<dbReference type="InterPro" id="IPR017927">
    <property type="entry name" value="FAD-bd_FR_type"/>
</dbReference>
<feature type="binding site" evidence="19">
    <location>
        <position position="563"/>
    </location>
    <ligand>
        <name>NADP(+)</name>
        <dbReference type="ChEBI" id="CHEBI:58349"/>
    </ligand>
</feature>
<comment type="cofactor">
    <cofactor evidence="19">
        <name>FAD</name>
        <dbReference type="ChEBI" id="CHEBI:57692"/>
    </cofactor>
    <text evidence="19">Binds 1 FAD per monomer.</text>
</comment>
<dbReference type="InterPro" id="IPR008839">
    <property type="entry name" value="MDM33_fungi"/>
</dbReference>
<dbReference type="HAMAP" id="MF_03212">
    <property type="entry name" value="NCPR"/>
    <property type="match status" value="1"/>
</dbReference>
<keyword evidence="6 19" id="KW-1000">Mitochondrion outer membrane</keyword>
<dbReference type="InterPro" id="IPR008254">
    <property type="entry name" value="Flavodoxin/NO_synth"/>
</dbReference>
<dbReference type="Gene3D" id="1.20.990.10">
    <property type="entry name" value="NADPH-cytochrome p450 Reductase, Chain A, domain 3"/>
    <property type="match status" value="1"/>
</dbReference>
<evidence type="ECO:0000256" key="21">
    <source>
        <dbReference type="SAM" id="MobiDB-lite"/>
    </source>
</evidence>
<comment type="similarity">
    <text evidence="19">In the N-terminal section; belongs to the flavodoxin family.</text>
</comment>
<evidence type="ECO:0000256" key="15">
    <source>
        <dbReference type="ARBA" id="ARBA00023128"/>
    </source>
</evidence>
<keyword evidence="2 19" id="KW-0444">Lipid biosynthesis</keyword>
<feature type="binding site" evidence="19">
    <location>
        <begin position="644"/>
        <end position="648"/>
    </location>
    <ligand>
        <name>NADP(+)</name>
        <dbReference type="ChEBI" id="CHEBI:58349"/>
    </ligand>
</feature>
<dbReference type="PROSITE" id="PS50902">
    <property type="entry name" value="FLAVODOXIN_LIKE"/>
    <property type="match status" value="1"/>
</dbReference>
<dbReference type="PRINTS" id="PR00371">
    <property type="entry name" value="FPNCR"/>
</dbReference>
<evidence type="ECO:0000256" key="4">
    <source>
        <dbReference type="ARBA" id="ARBA00022643"/>
    </source>
</evidence>
<evidence type="ECO:0000256" key="14">
    <source>
        <dbReference type="ARBA" id="ARBA00023098"/>
    </source>
</evidence>